<accession>A0A8H6JVB3</accession>
<evidence type="ECO:0000256" key="1">
    <source>
        <dbReference type="SAM" id="MobiDB-lite"/>
    </source>
</evidence>
<dbReference type="EMBL" id="WIGN01000009">
    <property type="protein sequence ID" value="KAF6819501.1"/>
    <property type="molecule type" value="Genomic_DNA"/>
</dbReference>
<reference evidence="2 3" key="1">
    <citation type="journal article" date="2020" name="Phytopathology">
        <title>Genome Sequence Resources of Colletotrichum truncatum, C. plurivorum, C. musicola, and C. sojae: Four Species Pathogenic to Soybean (Glycine max).</title>
        <authorList>
            <person name="Rogerio F."/>
            <person name="Boufleur T.R."/>
            <person name="Ciampi-Guillardi M."/>
            <person name="Sukno S.A."/>
            <person name="Thon M.R."/>
            <person name="Massola Junior N.S."/>
            <person name="Baroncelli R."/>
        </authorList>
    </citation>
    <scope>NUCLEOTIDE SEQUENCE [LARGE SCALE GENOMIC DNA]</scope>
    <source>
        <strain evidence="2 3">LFN0009</strain>
    </source>
</reference>
<sequence length="220" mass="23292">MELGIGRNGECGITNAGGTFNPADDRSAEDAAGRTGCQVSLGPPHRIGISAQQLEAQGCHVLSVLLASPPRTWRGRAGAVGGLAKHGANLPTPLHQRLGHASHPNSSDIAEVYWCTLVASSSSLLGCLRLPYIVNDGAEGAERQRDGSLREPGELCCVASRSYHPPMSTDAASPRLTAVRTEPYELVSGRVEARGSEKRMAQWAFSADAVVSRKRRLSTL</sequence>
<proteinExistence type="predicted"/>
<protein>
    <submittedName>
        <fullName evidence="2">Uncharacterized protein</fullName>
    </submittedName>
</protein>
<dbReference type="Proteomes" id="UP000652219">
    <property type="component" value="Unassembled WGS sequence"/>
</dbReference>
<organism evidence="2 3">
    <name type="scientific">Colletotrichum sojae</name>
    <dbReference type="NCBI Taxonomy" id="2175907"/>
    <lineage>
        <taxon>Eukaryota</taxon>
        <taxon>Fungi</taxon>
        <taxon>Dikarya</taxon>
        <taxon>Ascomycota</taxon>
        <taxon>Pezizomycotina</taxon>
        <taxon>Sordariomycetes</taxon>
        <taxon>Hypocreomycetidae</taxon>
        <taxon>Glomerellales</taxon>
        <taxon>Glomerellaceae</taxon>
        <taxon>Colletotrichum</taxon>
        <taxon>Colletotrichum orchidearum species complex</taxon>
    </lineage>
</organism>
<feature type="compositionally biased region" description="Basic and acidic residues" evidence="1">
    <location>
        <begin position="23"/>
        <end position="32"/>
    </location>
</feature>
<gene>
    <name evidence="2" type="ORF">CSOJ01_01244</name>
</gene>
<keyword evidence="3" id="KW-1185">Reference proteome</keyword>
<name>A0A8H6JVB3_9PEZI</name>
<evidence type="ECO:0000313" key="3">
    <source>
        <dbReference type="Proteomes" id="UP000652219"/>
    </source>
</evidence>
<dbReference type="AlphaFoldDB" id="A0A8H6JVB3"/>
<comment type="caution">
    <text evidence="2">The sequence shown here is derived from an EMBL/GenBank/DDBJ whole genome shotgun (WGS) entry which is preliminary data.</text>
</comment>
<feature type="region of interest" description="Disordered" evidence="1">
    <location>
        <begin position="14"/>
        <end position="39"/>
    </location>
</feature>
<evidence type="ECO:0000313" key="2">
    <source>
        <dbReference type="EMBL" id="KAF6819501.1"/>
    </source>
</evidence>